<keyword evidence="3" id="KW-1185">Reference proteome</keyword>
<dbReference type="Gene3D" id="3.10.450.50">
    <property type="match status" value="1"/>
</dbReference>
<reference evidence="2 3" key="1">
    <citation type="submission" date="2024-10" db="EMBL/GenBank/DDBJ databases">
        <title>The Natural Products Discovery Center: Release of the First 8490 Sequenced Strains for Exploring Actinobacteria Biosynthetic Diversity.</title>
        <authorList>
            <person name="Kalkreuter E."/>
            <person name="Kautsar S.A."/>
            <person name="Yang D."/>
            <person name="Bader C.D."/>
            <person name="Teijaro C.N."/>
            <person name="Fluegel L."/>
            <person name="Davis C.M."/>
            <person name="Simpson J.R."/>
            <person name="Lauterbach L."/>
            <person name="Steele A.D."/>
            <person name="Gui C."/>
            <person name="Meng S."/>
            <person name="Li G."/>
            <person name="Viehrig K."/>
            <person name="Ye F."/>
            <person name="Su P."/>
            <person name="Kiefer A.F."/>
            <person name="Nichols A."/>
            <person name="Cepeda A.J."/>
            <person name="Yan W."/>
            <person name="Fan B."/>
            <person name="Jiang Y."/>
            <person name="Adhikari A."/>
            <person name="Zheng C.-J."/>
            <person name="Schuster L."/>
            <person name="Cowan T.M."/>
            <person name="Smanski M.J."/>
            <person name="Chevrette M.G."/>
            <person name="De Carvalho L.P.S."/>
            <person name="Shen B."/>
        </authorList>
    </citation>
    <scope>NUCLEOTIDE SEQUENCE [LARGE SCALE GENOMIC DNA]</scope>
    <source>
        <strain evidence="2 3">NPDC015755</strain>
    </source>
</reference>
<proteinExistence type="predicted"/>
<sequence length="153" mass="17492">MTWTHSSIASTRTTWSTFFRQVPDLRAELLSAATADDTEWSEWHWHGTREDSAHFEMRGVIVMGLQGNCISWARLYMQEVEASGEDIESALQRLAEPKRSGTGHQRPRHRHPRVVHSFGSVAPPRLRGALPLNRMRGDQRGVGNTRTPLPRRR</sequence>
<protein>
    <submittedName>
        <fullName evidence="2">Uncharacterized protein</fullName>
    </submittedName>
</protein>
<name>A0ABW6YIJ0_9ACTN</name>
<dbReference type="SUPFAM" id="SSF54427">
    <property type="entry name" value="NTF2-like"/>
    <property type="match status" value="1"/>
</dbReference>
<dbReference type="InterPro" id="IPR032710">
    <property type="entry name" value="NTF2-like_dom_sf"/>
</dbReference>
<dbReference type="EMBL" id="JBIBSM010000016">
    <property type="protein sequence ID" value="MFF8279665.1"/>
    <property type="molecule type" value="Genomic_DNA"/>
</dbReference>
<dbReference type="Proteomes" id="UP001603013">
    <property type="component" value="Unassembled WGS sequence"/>
</dbReference>
<accession>A0ABW6YIJ0</accession>
<gene>
    <name evidence="2" type="ORF">ACF05T_26725</name>
</gene>
<evidence type="ECO:0000313" key="2">
    <source>
        <dbReference type="EMBL" id="MFF8279665.1"/>
    </source>
</evidence>
<comment type="caution">
    <text evidence="2">The sequence shown here is derived from an EMBL/GenBank/DDBJ whole genome shotgun (WGS) entry which is preliminary data.</text>
</comment>
<evidence type="ECO:0000256" key="1">
    <source>
        <dbReference type="SAM" id="MobiDB-lite"/>
    </source>
</evidence>
<feature type="region of interest" description="Disordered" evidence="1">
    <location>
        <begin position="119"/>
        <end position="153"/>
    </location>
</feature>
<evidence type="ECO:0000313" key="3">
    <source>
        <dbReference type="Proteomes" id="UP001603013"/>
    </source>
</evidence>
<organism evidence="2 3">
    <name type="scientific">Streptomyces lateritius</name>
    <dbReference type="NCBI Taxonomy" id="67313"/>
    <lineage>
        <taxon>Bacteria</taxon>
        <taxon>Bacillati</taxon>
        <taxon>Actinomycetota</taxon>
        <taxon>Actinomycetes</taxon>
        <taxon>Kitasatosporales</taxon>
        <taxon>Streptomycetaceae</taxon>
        <taxon>Streptomyces</taxon>
    </lineage>
</organism>
<dbReference type="RefSeq" id="WP_391936597.1">
    <property type="nucleotide sequence ID" value="NZ_JBIBSM010000016.1"/>
</dbReference>